<evidence type="ECO:0000256" key="4">
    <source>
        <dbReference type="ARBA" id="ARBA00022692"/>
    </source>
</evidence>
<reference evidence="9 10" key="1">
    <citation type="journal article" date="2017" name="Int. J. Syst. Evol. Microbiol.">
        <title>Bacillus mangrovi sp. nov., isolated from a sediment sample from a mangrove forest.</title>
        <authorList>
            <person name="Gupta V."/>
            <person name="Singh P.K."/>
            <person name="Korpole S."/>
            <person name="Tanuku N.R.S."/>
            <person name="Pinnaka A.K."/>
        </authorList>
    </citation>
    <scope>NUCLEOTIDE SEQUENCE [LARGE SCALE GENOMIC DNA]</scope>
    <source>
        <strain evidence="9 10">KCTC 33872</strain>
    </source>
</reference>
<dbReference type="Proteomes" id="UP000434639">
    <property type="component" value="Unassembled WGS sequence"/>
</dbReference>
<dbReference type="GO" id="GO:0016020">
    <property type="term" value="C:membrane"/>
    <property type="evidence" value="ECO:0007669"/>
    <property type="project" value="UniProtKB-SubCell"/>
</dbReference>
<keyword evidence="3 9" id="KW-0808">Transferase</keyword>
<name>A0A7X2V6A4_9BACI</name>
<proteinExistence type="inferred from homology"/>
<accession>A0A7X2V6A4</accession>
<sequence>MSAEKSFNLYKEYSMSQSYSLMLSHEANKHMYMKRTMDLVLSLIGAILAIPVIAIFSILISIESPGSPFYLQERVGKNGKYFKVMKLRSMRLDAETGSGAQWAQKNDPRVTAIGAFIRKTRIDELPQLFNVLRGEMSIIGPRPERPIFTAQFNEEIPGFTDRLIVKPGLTGWAQVNGGYEISPKEKLALDIYYINNMSLKLDVMILFKTVRVILTGEGAR</sequence>
<dbReference type="Pfam" id="PF02397">
    <property type="entry name" value="Bac_transf"/>
    <property type="match status" value="1"/>
</dbReference>
<evidence type="ECO:0000313" key="9">
    <source>
        <dbReference type="EMBL" id="MTH55036.1"/>
    </source>
</evidence>
<dbReference type="PANTHER" id="PTHR30576:SF0">
    <property type="entry name" value="UNDECAPRENYL-PHOSPHATE N-ACETYLGALACTOSAMINYL 1-PHOSPHATE TRANSFERASE-RELATED"/>
    <property type="match status" value="1"/>
</dbReference>
<dbReference type="NCBIfam" id="TIGR03025">
    <property type="entry name" value="EPS_sugtrans"/>
    <property type="match status" value="1"/>
</dbReference>
<feature type="transmembrane region" description="Helical" evidence="7">
    <location>
        <begin position="39"/>
        <end position="62"/>
    </location>
</feature>
<dbReference type="InterPro" id="IPR003362">
    <property type="entry name" value="Bact_transf"/>
</dbReference>
<dbReference type="EMBL" id="WMIB01000022">
    <property type="protein sequence ID" value="MTH55036.1"/>
    <property type="molecule type" value="Genomic_DNA"/>
</dbReference>
<evidence type="ECO:0000256" key="6">
    <source>
        <dbReference type="ARBA" id="ARBA00023136"/>
    </source>
</evidence>
<evidence type="ECO:0000256" key="7">
    <source>
        <dbReference type="SAM" id="Phobius"/>
    </source>
</evidence>
<dbReference type="InterPro" id="IPR017475">
    <property type="entry name" value="EPS_sugar_tfrase"/>
</dbReference>
<dbReference type="OrthoDB" id="9808602at2"/>
<keyword evidence="4 7" id="KW-0812">Transmembrane</keyword>
<dbReference type="GO" id="GO:0016780">
    <property type="term" value="F:phosphotransferase activity, for other substituted phosphate groups"/>
    <property type="evidence" value="ECO:0007669"/>
    <property type="project" value="TreeGrafter"/>
</dbReference>
<evidence type="ECO:0000256" key="1">
    <source>
        <dbReference type="ARBA" id="ARBA00004141"/>
    </source>
</evidence>
<dbReference type="PANTHER" id="PTHR30576">
    <property type="entry name" value="COLANIC BIOSYNTHESIS UDP-GLUCOSE LIPID CARRIER TRANSFERASE"/>
    <property type="match status" value="1"/>
</dbReference>
<keyword evidence="5 7" id="KW-1133">Transmembrane helix</keyword>
<evidence type="ECO:0000259" key="8">
    <source>
        <dbReference type="Pfam" id="PF02397"/>
    </source>
</evidence>
<keyword evidence="10" id="KW-1185">Reference proteome</keyword>
<comment type="similarity">
    <text evidence="2">Belongs to the bacterial sugar transferase family.</text>
</comment>
<organism evidence="9 10">
    <name type="scientific">Metabacillus mangrovi</name>
    <dbReference type="NCBI Taxonomy" id="1491830"/>
    <lineage>
        <taxon>Bacteria</taxon>
        <taxon>Bacillati</taxon>
        <taxon>Bacillota</taxon>
        <taxon>Bacilli</taxon>
        <taxon>Bacillales</taxon>
        <taxon>Bacillaceae</taxon>
        <taxon>Metabacillus</taxon>
    </lineage>
</organism>
<evidence type="ECO:0000256" key="5">
    <source>
        <dbReference type="ARBA" id="ARBA00022989"/>
    </source>
</evidence>
<evidence type="ECO:0000256" key="2">
    <source>
        <dbReference type="ARBA" id="ARBA00006464"/>
    </source>
</evidence>
<keyword evidence="6 7" id="KW-0472">Membrane</keyword>
<feature type="domain" description="Bacterial sugar transferase" evidence="8">
    <location>
        <begin position="34"/>
        <end position="214"/>
    </location>
</feature>
<gene>
    <name evidence="9" type="ORF">GKZ89_16655</name>
</gene>
<comment type="subcellular location">
    <subcellularLocation>
        <location evidence="1">Membrane</location>
        <topology evidence="1">Multi-pass membrane protein</topology>
    </subcellularLocation>
</comment>
<comment type="caution">
    <text evidence="9">The sequence shown here is derived from an EMBL/GenBank/DDBJ whole genome shotgun (WGS) entry which is preliminary data.</text>
</comment>
<protein>
    <submittedName>
        <fullName evidence="9">Exopolysaccharide biosynthesis polyprenyl glycosylphosphotransferase</fullName>
    </submittedName>
</protein>
<dbReference type="RefSeq" id="WP_155113548.1">
    <property type="nucleotide sequence ID" value="NZ_WMIB01000022.1"/>
</dbReference>
<dbReference type="AlphaFoldDB" id="A0A7X2V6A4"/>
<evidence type="ECO:0000256" key="3">
    <source>
        <dbReference type="ARBA" id="ARBA00022679"/>
    </source>
</evidence>
<evidence type="ECO:0000313" key="10">
    <source>
        <dbReference type="Proteomes" id="UP000434639"/>
    </source>
</evidence>